<keyword evidence="4" id="KW-1185">Reference proteome</keyword>
<evidence type="ECO:0000313" key="4">
    <source>
        <dbReference type="Proteomes" id="UP001516023"/>
    </source>
</evidence>
<reference evidence="3 4" key="1">
    <citation type="journal article" date="2020" name="G3 (Bethesda)">
        <title>Improved Reference Genome for Cyclotella cryptica CCMP332, a Model for Cell Wall Morphogenesis, Salinity Adaptation, and Lipid Production in Diatoms (Bacillariophyta).</title>
        <authorList>
            <person name="Roberts W.R."/>
            <person name="Downey K.M."/>
            <person name="Ruck E.C."/>
            <person name="Traller J.C."/>
            <person name="Alverson A.J."/>
        </authorList>
    </citation>
    <scope>NUCLEOTIDE SEQUENCE [LARGE SCALE GENOMIC DNA]</scope>
    <source>
        <strain evidence="3 4">CCMP332</strain>
    </source>
</reference>
<dbReference type="Pfam" id="PF20710">
    <property type="entry name" value="DUF6824"/>
    <property type="match status" value="1"/>
</dbReference>
<name>A0ABD3QK44_9STRA</name>
<evidence type="ECO:0000313" key="3">
    <source>
        <dbReference type="EMBL" id="KAL3800452.1"/>
    </source>
</evidence>
<dbReference type="Proteomes" id="UP001516023">
    <property type="component" value="Unassembled WGS sequence"/>
</dbReference>
<comment type="caution">
    <text evidence="3">The sequence shown here is derived from an EMBL/GenBank/DDBJ whole genome shotgun (WGS) entry which is preliminary data.</text>
</comment>
<dbReference type="InterPro" id="IPR049227">
    <property type="entry name" value="DUF6824"/>
</dbReference>
<dbReference type="EMBL" id="JABMIG020000032">
    <property type="protein sequence ID" value="KAL3800452.1"/>
    <property type="molecule type" value="Genomic_DNA"/>
</dbReference>
<sequence length="451" mass="50128">MAEEDECVARIISMPHPHDVLSGRGNLANRHPGNEHFRALVKSYKKEYVACPKASKPMYSRLIYDQIHSMEPPGRFLKQDPTTKVWSCIGKKKAIDKIRQALREGAPELLKGLEAEGERDQENVTAASGASRAGENVVDFVRSLKDDKDTSLFTSRSHDILDQMSSMSDASSQSMISPKSINTRQHSATMGDIESMPNKKDSAFKNSLSQRPEDIKCLATEGNARNNIVYSQDELNSLLCATQLQMIQQGINELQQLCNPFMLQNTHHNIAHLQSQPIHPQLQMQHEWNQALQQVYNQSFHQQNSPTGTLQSATRPSNNKSVRLTSSTKNRTNSNCVQTLPNISQTQVIHCNASENKHVATSLLAVFQNSDAGIDSSHSVINHSGVGSGNVMNNLTLQPTCQVVSPQLQWQTGTQQQLLSQKLNGVNIPHFNSIYQREENATRQNATAKTA</sequence>
<accession>A0ABD3QK44</accession>
<protein>
    <recommendedName>
        <fullName evidence="2">DUF6824 domain-containing protein</fullName>
    </recommendedName>
</protein>
<evidence type="ECO:0000256" key="1">
    <source>
        <dbReference type="SAM" id="MobiDB-lite"/>
    </source>
</evidence>
<organism evidence="3 4">
    <name type="scientific">Cyclotella cryptica</name>
    <dbReference type="NCBI Taxonomy" id="29204"/>
    <lineage>
        <taxon>Eukaryota</taxon>
        <taxon>Sar</taxon>
        <taxon>Stramenopiles</taxon>
        <taxon>Ochrophyta</taxon>
        <taxon>Bacillariophyta</taxon>
        <taxon>Coscinodiscophyceae</taxon>
        <taxon>Thalassiosirophycidae</taxon>
        <taxon>Stephanodiscales</taxon>
        <taxon>Stephanodiscaceae</taxon>
        <taxon>Cyclotella</taxon>
    </lineage>
</organism>
<gene>
    <name evidence="3" type="ORF">HJC23_011689</name>
</gene>
<evidence type="ECO:0000259" key="2">
    <source>
        <dbReference type="Pfam" id="PF20710"/>
    </source>
</evidence>
<dbReference type="AlphaFoldDB" id="A0ABD3QK44"/>
<proteinExistence type="predicted"/>
<feature type="region of interest" description="Disordered" evidence="1">
    <location>
        <begin position="300"/>
        <end position="333"/>
    </location>
</feature>
<feature type="domain" description="DUF6824" evidence="2">
    <location>
        <begin position="19"/>
        <end position="104"/>
    </location>
</feature>